<dbReference type="Proteomes" id="UP000003573">
    <property type="component" value="Unassembled WGS sequence"/>
</dbReference>
<dbReference type="STRING" id="764298.STRMA_1393"/>
<reference evidence="1 2" key="1">
    <citation type="journal article" date="2014" name="Int. J. Syst. Evol. Microbiol.">
        <title>Phylogenomics and the dynamic genome evolution of the genus Streptococcus.</title>
        <authorList>
            <consortium name="The Broad Institute Genome Sequencing Platform"/>
            <person name="Richards V.P."/>
            <person name="Palmer S.R."/>
            <person name="Pavinski Bitar P.D."/>
            <person name="Qin X."/>
            <person name="Weinstock G.M."/>
            <person name="Highlander S.K."/>
            <person name="Town C.D."/>
            <person name="Burne R.A."/>
            <person name="Stanhope M.J."/>
        </authorList>
    </citation>
    <scope>NUCLEOTIDE SEQUENCE [LARGE SCALE GENOMIC DNA]</scope>
    <source>
        <strain evidence="1 2">NCTC 11558</strain>
    </source>
</reference>
<comment type="caution">
    <text evidence="1">The sequence shown here is derived from an EMBL/GenBank/DDBJ whole genome shotgun (WGS) entry which is preliminary data.</text>
</comment>
<accession>G5JV08</accession>
<evidence type="ECO:0000313" key="2">
    <source>
        <dbReference type="Proteomes" id="UP000003573"/>
    </source>
</evidence>
<protein>
    <submittedName>
        <fullName evidence="1">Uncharacterized protein</fullName>
    </submittedName>
</protein>
<sequence>MIKNPNKHKERQTVTPIAKFASLFICAANIQVSSAFNYDNQFKNVTVL</sequence>
<organism evidence="1 2">
    <name type="scientific">Streptococcus macacae NCTC 11558</name>
    <dbReference type="NCBI Taxonomy" id="764298"/>
    <lineage>
        <taxon>Bacteria</taxon>
        <taxon>Bacillati</taxon>
        <taxon>Bacillota</taxon>
        <taxon>Bacilli</taxon>
        <taxon>Lactobacillales</taxon>
        <taxon>Streptococcaceae</taxon>
        <taxon>Streptococcus</taxon>
    </lineage>
</organism>
<gene>
    <name evidence="1" type="ORF">STRMA_1393</name>
</gene>
<evidence type="ECO:0000313" key="1">
    <source>
        <dbReference type="EMBL" id="EHJ51973.1"/>
    </source>
</evidence>
<keyword evidence="2" id="KW-1185">Reference proteome</keyword>
<dbReference type="AlphaFoldDB" id="G5JV08"/>
<dbReference type="EMBL" id="AEUW02000001">
    <property type="protein sequence ID" value="EHJ51973.1"/>
    <property type="molecule type" value="Genomic_DNA"/>
</dbReference>
<name>G5JV08_9STRE</name>
<proteinExistence type="predicted"/>